<dbReference type="InterPro" id="IPR006225">
    <property type="entry name" value="PsdUridine_synth_RluC/D"/>
</dbReference>
<dbReference type="PANTHER" id="PTHR21600:SF35">
    <property type="entry name" value="PSEUDOURIDINE SYNTHASE"/>
    <property type="match status" value="1"/>
</dbReference>
<evidence type="ECO:0000256" key="2">
    <source>
        <dbReference type="ARBA" id="ARBA00010876"/>
    </source>
</evidence>
<dbReference type="PROSITE" id="PS01129">
    <property type="entry name" value="PSI_RLU"/>
    <property type="match status" value="1"/>
</dbReference>
<dbReference type="InterPro" id="IPR006145">
    <property type="entry name" value="PsdUridine_synth_RsuA/RluA"/>
</dbReference>
<dbReference type="Pfam" id="PF00849">
    <property type="entry name" value="PseudoU_synth_2"/>
    <property type="match status" value="1"/>
</dbReference>
<evidence type="ECO:0000313" key="6">
    <source>
        <dbReference type="EMBL" id="KOY75688.1"/>
    </source>
</evidence>
<evidence type="ECO:0000256" key="1">
    <source>
        <dbReference type="ARBA" id="ARBA00000073"/>
    </source>
</evidence>
<dbReference type="PATRIC" id="fig|148814.8.peg.1030"/>
<sequence length="296" mass="33390">MQFTWQDQDEQNAGIKKFLGAHGVSHRMYNDVKSTGTILVNGNAVGLDYKLAVGDEVTVIFPPEKSDDEVAFSDEPIDVIYEDDNWLVVNKPAGLTSVPGPSNRVDTLVNRIKGYLRKQGSTDLRPHLITRLDRFTSGIVLVAKNRLANSLANQQVAQHKIDKMYYAVVDGTGLDDHGMIDKPIGRVGDNFRREVVEDGQKAKTEYWKVRDLDDSTLVRLKLHTGRTHQIRVHMTSLGHPLLGDELYQGPLDRGIDRQALHAYYLQFNDELANQVRTFEIELPADMKSVVKEDHND</sequence>
<keyword evidence="4" id="KW-0413">Isomerase</keyword>
<proteinExistence type="inferred from homology"/>
<feature type="active site" evidence="3">
    <location>
        <position position="133"/>
    </location>
</feature>
<dbReference type="Proteomes" id="UP000037778">
    <property type="component" value="Unassembled WGS sequence"/>
</dbReference>
<gene>
    <name evidence="6" type="ORF">RZ71_01060</name>
</gene>
<dbReference type="EC" id="5.4.99.-" evidence="4"/>
<dbReference type="GO" id="GO:0009982">
    <property type="term" value="F:pseudouridine synthase activity"/>
    <property type="evidence" value="ECO:0007669"/>
    <property type="project" value="InterPro"/>
</dbReference>
<dbReference type="GO" id="GO:0000455">
    <property type="term" value="P:enzyme-directed rRNA pseudouridine synthesis"/>
    <property type="evidence" value="ECO:0007669"/>
    <property type="project" value="TreeGrafter"/>
</dbReference>
<reference evidence="6 7" key="1">
    <citation type="journal article" date="2015" name="Genome Biol. Evol.">
        <title>Functionally Structured Genomes in Lactobacillus kunkeei Colonizing the Honey Crop and Food Products of Honeybees and Stingless Bees.</title>
        <authorList>
            <person name="Tamarit D."/>
            <person name="Ellegaard K.M."/>
            <person name="Wikander J."/>
            <person name="Olofsson T."/>
            <person name="Vasquez A."/>
            <person name="Andersson S.G."/>
        </authorList>
    </citation>
    <scope>NUCLEOTIDE SEQUENCE [LARGE SCALE GENOMIC DNA]</scope>
    <source>
        <strain evidence="6 7">LAko</strain>
    </source>
</reference>
<protein>
    <recommendedName>
        <fullName evidence="4">Pseudouridine synthase</fullName>
        <ecNumber evidence="4">5.4.99.-</ecNumber>
    </recommendedName>
</protein>
<accession>A0A0M9DA16</accession>
<dbReference type="EMBL" id="JXCY01000007">
    <property type="protein sequence ID" value="KOY75688.1"/>
    <property type="molecule type" value="Genomic_DNA"/>
</dbReference>
<comment type="catalytic activity">
    <reaction evidence="1 4">
        <text>a uridine in RNA = a pseudouridine in RNA</text>
        <dbReference type="Rhea" id="RHEA:48348"/>
        <dbReference type="Rhea" id="RHEA-COMP:12068"/>
        <dbReference type="Rhea" id="RHEA-COMP:12069"/>
        <dbReference type="ChEBI" id="CHEBI:65314"/>
        <dbReference type="ChEBI" id="CHEBI:65315"/>
    </reaction>
</comment>
<evidence type="ECO:0000313" key="7">
    <source>
        <dbReference type="Proteomes" id="UP000037778"/>
    </source>
</evidence>
<keyword evidence="7" id="KW-1185">Reference proteome</keyword>
<dbReference type="Gene3D" id="3.30.2350.10">
    <property type="entry name" value="Pseudouridine synthase"/>
    <property type="match status" value="1"/>
</dbReference>
<dbReference type="PANTHER" id="PTHR21600">
    <property type="entry name" value="MITOCHONDRIAL RNA PSEUDOURIDINE SYNTHASE"/>
    <property type="match status" value="1"/>
</dbReference>
<organism evidence="6 7">
    <name type="scientific">Apilactobacillus kunkeei</name>
    <dbReference type="NCBI Taxonomy" id="148814"/>
    <lineage>
        <taxon>Bacteria</taxon>
        <taxon>Bacillati</taxon>
        <taxon>Bacillota</taxon>
        <taxon>Bacilli</taxon>
        <taxon>Lactobacillales</taxon>
        <taxon>Lactobacillaceae</taxon>
        <taxon>Apilactobacillus</taxon>
    </lineage>
</organism>
<dbReference type="AlphaFoldDB" id="A0A0M9DA16"/>
<dbReference type="InterPro" id="IPR006224">
    <property type="entry name" value="PsdUridine_synth_RluA-like_CS"/>
</dbReference>
<dbReference type="InterPro" id="IPR020103">
    <property type="entry name" value="PsdUridine_synth_cat_dom_sf"/>
</dbReference>
<comment type="caution">
    <text evidence="6">The sequence shown here is derived from an EMBL/GenBank/DDBJ whole genome shotgun (WGS) entry which is preliminary data.</text>
</comment>
<dbReference type="RefSeq" id="WP_053791949.1">
    <property type="nucleotide sequence ID" value="NZ_JXCY01000007.1"/>
</dbReference>
<name>A0A0M9DA16_9LACO</name>
<feature type="domain" description="Pseudouridine synthase RsuA/RluA-like" evidence="5">
    <location>
        <begin position="85"/>
        <end position="235"/>
    </location>
</feature>
<evidence type="ECO:0000256" key="3">
    <source>
        <dbReference type="PIRSR" id="PIRSR606225-1"/>
    </source>
</evidence>
<dbReference type="GO" id="GO:0003723">
    <property type="term" value="F:RNA binding"/>
    <property type="evidence" value="ECO:0007669"/>
    <property type="project" value="InterPro"/>
</dbReference>
<dbReference type="GO" id="GO:0140098">
    <property type="term" value="F:catalytic activity, acting on RNA"/>
    <property type="evidence" value="ECO:0007669"/>
    <property type="project" value="UniProtKB-ARBA"/>
</dbReference>
<comment type="function">
    <text evidence="4">Responsible for synthesis of pseudouridine from uracil.</text>
</comment>
<dbReference type="CDD" id="cd02869">
    <property type="entry name" value="PseudoU_synth_RluA_like"/>
    <property type="match status" value="1"/>
</dbReference>
<comment type="similarity">
    <text evidence="2 4">Belongs to the pseudouridine synthase RluA family.</text>
</comment>
<evidence type="ECO:0000259" key="5">
    <source>
        <dbReference type="Pfam" id="PF00849"/>
    </source>
</evidence>
<dbReference type="SUPFAM" id="SSF55120">
    <property type="entry name" value="Pseudouridine synthase"/>
    <property type="match status" value="1"/>
</dbReference>
<dbReference type="NCBIfam" id="TIGR00005">
    <property type="entry name" value="rluA_subfam"/>
    <property type="match status" value="1"/>
</dbReference>
<dbReference type="InterPro" id="IPR050188">
    <property type="entry name" value="RluA_PseudoU_synthase"/>
</dbReference>
<evidence type="ECO:0000256" key="4">
    <source>
        <dbReference type="RuleBase" id="RU362028"/>
    </source>
</evidence>